<dbReference type="Pfam" id="PF04432">
    <property type="entry name" value="FrhB_FdhB_C"/>
    <property type="match status" value="1"/>
</dbReference>
<dbReference type="PANTHER" id="PTHR43193">
    <property type="match status" value="1"/>
</dbReference>
<dbReference type="PATRIC" id="fig|742733.3.peg.1603"/>
<sequence>MENVCKESQCTGCMACLEVCTKNAIEIRDTLRNYNAVIDPAKCIKCGACQRICQNNNIINAEKPIAWFQGWAKSAKQRAVSSSGGFAVTLAKHFVNRGGLVCSCVFSEGSFHFEFAENENEVERFTGSKYVKSNPQGIYKKIKWCLQEDREVLFIGLPCQVAAVKIFAGERLLKKLYLVDLICHGSPSPKNIEQFLSEAGYHLAELIQVGFRKKDVFRVTGNEHYVDSPGVYDCYSLAFLNCINYTENCYSCCFAKSERVSDITIGDSWGSNLSQEEQDKGISLALCQTDKGKRLLQDAEVELFPVDLENAIEYNHQLERPSVKPDSYDEFFDALQTGTSYCKAVKKGLPRTYRNQQIKKILLKLRFIRGGGGGYIVTVTK</sequence>
<dbReference type="PROSITE" id="PS51379">
    <property type="entry name" value="4FE4S_FER_2"/>
    <property type="match status" value="2"/>
</dbReference>
<dbReference type="InterPro" id="IPR017896">
    <property type="entry name" value="4Fe4S_Fe-S-bd"/>
</dbReference>
<dbReference type="PANTHER" id="PTHR43193:SF2">
    <property type="entry name" value="POLYFERREDOXIN PROTEIN FWDF"/>
    <property type="match status" value="1"/>
</dbReference>
<name>G5HG36_9FIRM</name>
<evidence type="ECO:0000313" key="3">
    <source>
        <dbReference type="Proteomes" id="UP000003763"/>
    </source>
</evidence>
<dbReference type="InterPro" id="IPR007525">
    <property type="entry name" value="FrhB_FdhB_C"/>
</dbReference>
<evidence type="ECO:0000313" key="2">
    <source>
        <dbReference type="EMBL" id="EHE99680.1"/>
    </source>
</evidence>
<dbReference type="EMBL" id="ADLJ01000012">
    <property type="protein sequence ID" value="EHE99680.1"/>
    <property type="molecule type" value="Genomic_DNA"/>
</dbReference>
<protein>
    <recommendedName>
        <fullName evidence="1">4Fe-4S ferredoxin-type domain-containing protein</fullName>
    </recommendedName>
</protein>
<dbReference type="Pfam" id="PF12838">
    <property type="entry name" value="Fer4_7"/>
    <property type="match status" value="1"/>
</dbReference>
<dbReference type="Gene3D" id="3.30.70.20">
    <property type="match status" value="1"/>
</dbReference>
<feature type="domain" description="4Fe-4S ferredoxin-type" evidence="1">
    <location>
        <begin position="34"/>
        <end position="64"/>
    </location>
</feature>
<dbReference type="RefSeq" id="WP_007860718.1">
    <property type="nucleotide sequence ID" value="NZ_JH376420.1"/>
</dbReference>
<dbReference type="Proteomes" id="UP000003763">
    <property type="component" value="Unassembled WGS sequence"/>
</dbReference>
<reference evidence="2 3" key="1">
    <citation type="submission" date="2011-08" db="EMBL/GenBank/DDBJ databases">
        <title>The Genome Sequence of Clostridium citroniae WAL-17108.</title>
        <authorList>
            <consortium name="The Broad Institute Genome Sequencing Platform"/>
            <person name="Earl A."/>
            <person name="Ward D."/>
            <person name="Feldgarden M."/>
            <person name="Gevers D."/>
            <person name="Finegold S.M."/>
            <person name="Summanen P.H."/>
            <person name="Molitoris D.R."/>
            <person name="Vaisanen M.L."/>
            <person name="Daigneault M."/>
            <person name="Allen-Vercoe E."/>
            <person name="Young S.K."/>
            <person name="Zeng Q."/>
            <person name="Gargeya S."/>
            <person name="Fitzgerald M."/>
            <person name="Haas B."/>
            <person name="Abouelleil A."/>
            <person name="Alvarado L."/>
            <person name="Arachchi H.M."/>
            <person name="Berlin A."/>
            <person name="Brown A."/>
            <person name="Chapman S.B."/>
            <person name="Chen Z."/>
            <person name="Dunbar C."/>
            <person name="Freedman E."/>
            <person name="Gearin G."/>
            <person name="Gellesch M."/>
            <person name="Goldberg J."/>
            <person name="Griggs A."/>
            <person name="Gujja S."/>
            <person name="Heiman D."/>
            <person name="Howarth C."/>
            <person name="Larson L."/>
            <person name="Lui A."/>
            <person name="MacDonald P.J.P."/>
            <person name="Montmayeur A."/>
            <person name="Murphy C."/>
            <person name="Neiman D."/>
            <person name="Pearson M."/>
            <person name="Priest M."/>
            <person name="Roberts A."/>
            <person name="Saif S."/>
            <person name="Shea T."/>
            <person name="Shenoy N."/>
            <person name="Sisk P."/>
            <person name="Stolte C."/>
            <person name="Sykes S."/>
            <person name="Wortman J."/>
            <person name="Nusbaum C."/>
            <person name="Birren B."/>
        </authorList>
    </citation>
    <scope>NUCLEOTIDE SEQUENCE [LARGE SCALE GENOMIC DNA]</scope>
    <source>
        <strain evidence="2 3">WAL-17108</strain>
    </source>
</reference>
<feature type="domain" description="4Fe-4S ferredoxin-type" evidence="1">
    <location>
        <begin position="1"/>
        <end position="30"/>
    </location>
</feature>
<dbReference type="AlphaFoldDB" id="G5HG36"/>
<dbReference type="HOGENOM" id="CLU_037958_1_0_9"/>
<comment type="caution">
    <text evidence="2">The sequence shown here is derived from an EMBL/GenBank/DDBJ whole genome shotgun (WGS) entry which is preliminary data.</text>
</comment>
<dbReference type="InterPro" id="IPR052977">
    <property type="entry name" value="Polyferredoxin-like_ET"/>
</dbReference>
<dbReference type="eggNOG" id="COG1035">
    <property type="taxonomic scope" value="Bacteria"/>
</dbReference>
<dbReference type="SUPFAM" id="SSF54862">
    <property type="entry name" value="4Fe-4S ferredoxins"/>
    <property type="match status" value="1"/>
</dbReference>
<gene>
    <name evidence="2" type="ORF">HMPREF9469_01548</name>
</gene>
<proteinExistence type="predicted"/>
<evidence type="ECO:0000259" key="1">
    <source>
        <dbReference type="PROSITE" id="PS51379"/>
    </source>
</evidence>
<organism evidence="2 3">
    <name type="scientific">[Clostridium] citroniae WAL-17108</name>
    <dbReference type="NCBI Taxonomy" id="742733"/>
    <lineage>
        <taxon>Bacteria</taxon>
        <taxon>Bacillati</taxon>
        <taxon>Bacillota</taxon>
        <taxon>Clostridia</taxon>
        <taxon>Lachnospirales</taxon>
        <taxon>Lachnospiraceae</taxon>
        <taxon>Enterocloster</taxon>
    </lineage>
</organism>
<accession>G5HG36</accession>